<organism evidence="3 4">
    <name type="scientific">Candidatus Uhrbacteria bacterium GW2011_GWF2_41_16</name>
    <dbReference type="NCBI Taxonomy" id="1618997"/>
    <lineage>
        <taxon>Bacteria</taxon>
        <taxon>Candidatus Uhriibacteriota</taxon>
    </lineage>
</organism>
<dbReference type="GO" id="GO:0042586">
    <property type="term" value="F:peptide deformylase activity"/>
    <property type="evidence" value="ECO:0007669"/>
    <property type="project" value="UniProtKB-UniRule"/>
</dbReference>
<dbReference type="InterPro" id="IPR036821">
    <property type="entry name" value="Peptide_deformylase_sf"/>
</dbReference>
<dbReference type="NCBIfam" id="NF001159">
    <property type="entry name" value="PRK00150.1-3"/>
    <property type="match status" value="1"/>
</dbReference>
<dbReference type="SUPFAM" id="SSF56420">
    <property type="entry name" value="Peptide deformylase"/>
    <property type="match status" value="1"/>
</dbReference>
<gene>
    <name evidence="2" type="primary">def</name>
    <name evidence="3" type="ORF">UU48_C0019G0027</name>
</gene>
<dbReference type="CDD" id="cd00487">
    <property type="entry name" value="Pep_deformylase"/>
    <property type="match status" value="1"/>
</dbReference>
<feature type="binding site" evidence="2">
    <location>
        <position position="90"/>
    </location>
    <ligand>
        <name>Fe cation</name>
        <dbReference type="ChEBI" id="CHEBI:24875"/>
    </ligand>
</feature>
<keyword evidence="2" id="KW-0648">Protein biosynthesis</keyword>
<keyword evidence="2" id="KW-0408">Iron</keyword>
<comment type="cofactor">
    <cofactor evidence="2">
        <name>Fe(2+)</name>
        <dbReference type="ChEBI" id="CHEBI:29033"/>
    </cofactor>
    <text evidence="2">Binds 1 Fe(2+) ion.</text>
</comment>
<dbReference type="NCBIfam" id="TIGR00079">
    <property type="entry name" value="pept_deformyl"/>
    <property type="match status" value="1"/>
</dbReference>
<evidence type="ECO:0000256" key="1">
    <source>
        <dbReference type="ARBA" id="ARBA00010759"/>
    </source>
</evidence>
<dbReference type="Proteomes" id="UP000034746">
    <property type="component" value="Unassembled WGS sequence"/>
</dbReference>
<dbReference type="PANTHER" id="PTHR10458:SF22">
    <property type="entry name" value="PEPTIDE DEFORMYLASE"/>
    <property type="match status" value="1"/>
</dbReference>
<accession>A0A0G0V866</accession>
<proteinExistence type="inferred from homology"/>
<dbReference type="InterPro" id="IPR023635">
    <property type="entry name" value="Peptide_deformylase"/>
</dbReference>
<dbReference type="GO" id="GO:0006412">
    <property type="term" value="P:translation"/>
    <property type="evidence" value="ECO:0007669"/>
    <property type="project" value="UniProtKB-UniRule"/>
</dbReference>
<comment type="caution">
    <text evidence="3">The sequence shown here is derived from an EMBL/GenBank/DDBJ whole genome shotgun (WGS) entry which is preliminary data.</text>
</comment>
<dbReference type="AlphaFoldDB" id="A0A0G0V866"/>
<reference evidence="3 4" key="1">
    <citation type="journal article" date="2015" name="Nature">
        <title>rRNA introns, odd ribosomes, and small enigmatic genomes across a large radiation of phyla.</title>
        <authorList>
            <person name="Brown C.T."/>
            <person name="Hug L.A."/>
            <person name="Thomas B.C."/>
            <person name="Sharon I."/>
            <person name="Castelle C.J."/>
            <person name="Singh A."/>
            <person name="Wilkins M.J."/>
            <person name="Williams K.H."/>
            <person name="Banfield J.F."/>
        </authorList>
    </citation>
    <scope>NUCLEOTIDE SEQUENCE [LARGE SCALE GENOMIC DNA]</scope>
</reference>
<keyword evidence="2" id="KW-0479">Metal-binding</keyword>
<protein>
    <recommendedName>
        <fullName evidence="2">Peptide deformylase</fullName>
        <shortName evidence="2">PDF</shortName>
        <ecNumber evidence="2">3.5.1.88</ecNumber>
    </recommendedName>
    <alternativeName>
        <fullName evidence="2">Polypeptide deformylase</fullName>
    </alternativeName>
</protein>
<evidence type="ECO:0000313" key="3">
    <source>
        <dbReference type="EMBL" id="KKR97124.1"/>
    </source>
</evidence>
<feature type="binding site" evidence="2">
    <location>
        <position position="132"/>
    </location>
    <ligand>
        <name>Fe cation</name>
        <dbReference type="ChEBI" id="CHEBI:24875"/>
    </ligand>
</feature>
<name>A0A0G0V866_9BACT</name>
<dbReference type="GO" id="GO:0046872">
    <property type="term" value="F:metal ion binding"/>
    <property type="evidence" value="ECO:0007669"/>
    <property type="project" value="UniProtKB-KW"/>
</dbReference>
<dbReference type="Pfam" id="PF01327">
    <property type="entry name" value="Pep_deformylase"/>
    <property type="match status" value="1"/>
</dbReference>
<sequence length="155" mass="17563">MLPILHDPNPELREISDPFDLTSLASPDVQDWLDELVETMKQADGIGIAAPQTGTKKRVIVVQIKNEPHVFINPKIISRSLQTIESEEGCLSVPNVFGMVQRSKRVKVKAWNRKGEKIIIKTDPAEAIIFQHEIDHLDGILFIDKVDHFTRPPRL</sequence>
<comment type="similarity">
    <text evidence="1 2">Belongs to the polypeptide deformylase family.</text>
</comment>
<dbReference type="EMBL" id="LCAU01000019">
    <property type="protein sequence ID" value="KKR97124.1"/>
    <property type="molecule type" value="Genomic_DNA"/>
</dbReference>
<dbReference type="PIRSF" id="PIRSF004749">
    <property type="entry name" value="Pep_def"/>
    <property type="match status" value="1"/>
</dbReference>
<evidence type="ECO:0000256" key="2">
    <source>
        <dbReference type="HAMAP-Rule" id="MF_00163"/>
    </source>
</evidence>
<dbReference type="HAMAP" id="MF_00163">
    <property type="entry name" value="Pep_deformylase"/>
    <property type="match status" value="1"/>
</dbReference>
<evidence type="ECO:0000313" key="4">
    <source>
        <dbReference type="Proteomes" id="UP000034746"/>
    </source>
</evidence>
<dbReference type="Gene3D" id="3.90.45.10">
    <property type="entry name" value="Peptide deformylase"/>
    <property type="match status" value="1"/>
</dbReference>
<comment type="catalytic activity">
    <reaction evidence="2">
        <text>N-terminal N-formyl-L-methionyl-[peptide] + H2O = N-terminal L-methionyl-[peptide] + formate</text>
        <dbReference type="Rhea" id="RHEA:24420"/>
        <dbReference type="Rhea" id="RHEA-COMP:10639"/>
        <dbReference type="Rhea" id="RHEA-COMP:10640"/>
        <dbReference type="ChEBI" id="CHEBI:15377"/>
        <dbReference type="ChEBI" id="CHEBI:15740"/>
        <dbReference type="ChEBI" id="CHEBI:49298"/>
        <dbReference type="ChEBI" id="CHEBI:64731"/>
        <dbReference type="EC" id="3.5.1.88"/>
    </reaction>
</comment>
<dbReference type="PRINTS" id="PR01576">
    <property type="entry name" value="PDEFORMYLASE"/>
</dbReference>
<dbReference type="PATRIC" id="fig|1618997.3.peg.1095"/>
<feature type="active site" evidence="2">
    <location>
        <position position="133"/>
    </location>
</feature>
<comment type="function">
    <text evidence="2">Removes the formyl group from the N-terminal Met of newly synthesized proteins. Requires at least a dipeptide for an efficient rate of reaction. N-terminal L-methionine is a prerequisite for activity but the enzyme has broad specificity at other positions.</text>
</comment>
<keyword evidence="2" id="KW-0378">Hydrolase</keyword>
<dbReference type="EC" id="3.5.1.88" evidence="2"/>
<dbReference type="PANTHER" id="PTHR10458">
    <property type="entry name" value="PEPTIDE DEFORMYLASE"/>
    <property type="match status" value="1"/>
</dbReference>
<feature type="binding site" evidence="2">
    <location>
        <position position="136"/>
    </location>
    <ligand>
        <name>Fe cation</name>
        <dbReference type="ChEBI" id="CHEBI:24875"/>
    </ligand>
</feature>